<sequence length="34" mass="4147">MTIFQVEAWMKCYMVKCHFCLSTYFIDFISISLF</sequence>
<protein>
    <submittedName>
        <fullName evidence="1">Uncharacterized protein</fullName>
    </submittedName>
</protein>
<dbReference type="EMBL" id="GBRH01173908">
    <property type="protein sequence ID" value="JAE23988.1"/>
    <property type="molecule type" value="Transcribed_RNA"/>
</dbReference>
<reference evidence="1" key="2">
    <citation type="journal article" date="2015" name="Data Brief">
        <title>Shoot transcriptome of the giant reed, Arundo donax.</title>
        <authorList>
            <person name="Barrero R.A."/>
            <person name="Guerrero F.D."/>
            <person name="Moolhuijzen P."/>
            <person name="Goolsby J.A."/>
            <person name="Tidwell J."/>
            <person name="Bellgard S.E."/>
            <person name="Bellgard M.I."/>
        </authorList>
    </citation>
    <scope>NUCLEOTIDE SEQUENCE</scope>
    <source>
        <tissue evidence="1">Shoot tissue taken approximately 20 cm above the soil surface</tissue>
    </source>
</reference>
<organism evidence="1">
    <name type="scientific">Arundo donax</name>
    <name type="common">Giant reed</name>
    <name type="synonym">Donax arundinaceus</name>
    <dbReference type="NCBI Taxonomy" id="35708"/>
    <lineage>
        <taxon>Eukaryota</taxon>
        <taxon>Viridiplantae</taxon>
        <taxon>Streptophyta</taxon>
        <taxon>Embryophyta</taxon>
        <taxon>Tracheophyta</taxon>
        <taxon>Spermatophyta</taxon>
        <taxon>Magnoliopsida</taxon>
        <taxon>Liliopsida</taxon>
        <taxon>Poales</taxon>
        <taxon>Poaceae</taxon>
        <taxon>PACMAD clade</taxon>
        <taxon>Arundinoideae</taxon>
        <taxon>Arundineae</taxon>
        <taxon>Arundo</taxon>
    </lineage>
</organism>
<evidence type="ECO:0000313" key="1">
    <source>
        <dbReference type="EMBL" id="JAE23988.1"/>
    </source>
</evidence>
<accession>A0A0A9GTU9</accession>
<dbReference type="AlphaFoldDB" id="A0A0A9GTU9"/>
<name>A0A0A9GTU9_ARUDO</name>
<proteinExistence type="predicted"/>
<reference evidence="1" key="1">
    <citation type="submission" date="2014-09" db="EMBL/GenBank/DDBJ databases">
        <authorList>
            <person name="Magalhaes I.L.F."/>
            <person name="Oliveira U."/>
            <person name="Santos F.R."/>
            <person name="Vidigal T.H.D.A."/>
            <person name="Brescovit A.D."/>
            <person name="Santos A.J."/>
        </authorList>
    </citation>
    <scope>NUCLEOTIDE SEQUENCE</scope>
    <source>
        <tissue evidence="1">Shoot tissue taken approximately 20 cm above the soil surface</tissue>
    </source>
</reference>